<evidence type="ECO:0000256" key="4">
    <source>
        <dbReference type="ARBA" id="ARBA00022801"/>
    </source>
</evidence>
<dbReference type="InterPro" id="IPR000834">
    <property type="entry name" value="Peptidase_M14"/>
</dbReference>
<keyword evidence="6" id="KW-0482">Metalloprotease</keyword>
<reference evidence="9 10" key="1">
    <citation type="submission" date="2020-10" db="EMBL/GenBank/DDBJ databases">
        <title>Blautia liquoris sp.nov., isolated from the mud in a fermentation cellar used for the production of Chinese strong-flavoured liquor.</title>
        <authorList>
            <person name="Lu L."/>
        </authorList>
    </citation>
    <scope>NUCLEOTIDE SEQUENCE [LARGE SCALE GENOMIC DNA]</scope>
    <source>
        <strain evidence="9 10">LZLJ-3</strain>
    </source>
</reference>
<evidence type="ECO:0000256" key="7">
    <source>
        <dbReference type="PROSITE-ProRule" id="PRU01379"/>
    </source>
</evidence>
<keyword evidence="3" id="KW-0645">Protease</keyword>
<protein>
    <submittedName>
        <fullName evidence="9">Peptidase M14</fullName>
    </submittedName>
</protein>
<feature type="domain" description="Peptidase M14" evidence="8">
    <location>
        <begin position="14"/>
        <end position="322"/>
    </location>
</feature>
<evidence type="ECO:0000313" key="9">
    <source>
        <dbReference type="EMBL" id="QOV19986.1"/>
    </source>
</evidence>
<gene>
    <name evidence="9" type="ORF">INP51_03215</name>
</gene>
<evidence type="ECO:0000313" key="10">
    <source>
        <dbReference type="Proteomes" id="UP000593601"/>
    </source>
</evidence>
<dbReference type="RefSeq" id="WP_193736306.1">
    <property type="nucleotide sequence ID" value="NZ_CP063304.1"/>
</dbReference>
<dbReference type="GO" id="GO:0004181">
    <property type="term" value="F:metallocarboxypeptidase activity"/>
    <property type="evidence" value="ECO:0007669"/>
    <property type="project" value="InterPro"/>
</dbReference>
<dbReference type="GO" id="GO:0008270">
    <property type="term" value="F:zinc ion binding"/>
    <property type="evidence" value="ECO:0007669"/>
    <property type="project" value="InterPro"/>
</dbReference>
<proteinExistence type="inferred from homology"/>
<name>A0A7M2RI27_9FIRM</name>
<evidence type="ECO:0000259" key="8">
    <source>
        <dbReference type="PROSITE" id="PS52035"/>
    </source>
</evidence>
<dbReference type="SMART" id="SM00631">
    <property type="entry name" value="Zn_pept"/>
    <property type="match status" value="1"/>
</dbReference>
<dbReference type="Pfam" id="PF00246">
    <property type="entry name" value="Peptidase_M14"/>
    <property type="match status" value="1"/>
</dbReference>
<evidence type="ECO:0000256" key="3">
    <source>
        <dbReference type="ARBA" id="ARBA00022670"/>
    </source>
</evidence>
<evidence type="ECO:0000256" key="6">
    <source>
        <dbReference type="ARBA" id="ARBA00023049"/>
    </source>
</evidence>
<evidence type="ECO:0000256" key="5">
    <source>
        <dbReference type="ARBA" id="ARBA00022833"/>
    </source>
</evidence>
<keyword evidence="10" id="KW-1185">Reference proteome</keyword>
<dbReference type="KEGG" id="bliq:INP51_03215"/>
<dbReference type="SUPFAM" id="SSF53187">
    <property type="entry name" value="Zn-dependent exopeptidases"/>
    <property type="match status" value="1"/>
</dbReference>
<dbReference type="PRINTS" id="PR00765">
    <property type="entry name" value="CRBOXYPTASEA"/>
</dbReference>
<dbReference type="Proteomes" id="UP000593601">
    <property type="component" value="Chromosome"/>
</dbReference>
<comment type="similarity">
    <text evidence="2 7">Belongs to the peptidase M14 family.</text>
</comment>
<dbReference type="Gene3D" id="3.40.630.10">
    <property type="entry name" value="Zn peptidases"/>
    <property type="match status" value="1"/>
</dbReference>
<organism evidence="9 10">
    <name type="scientific">Blautia liquoris</name>
    <dbReference type="NCBI Taxonomy" id="2779518"/>
    <lineage>
        <taxon>Bacteria</taxon>
        <taxon>Bacillati</taxon>
        <taxon>Bacillota</taxon>
        <taxon>Clostridia</taxon>
        <taxon>Lachnospirales</taxon>
        <taxon>Lachnospiraceae</taxon>
        <taxon>Blautia</taxon>
    </lineage>
</organism>
<dbReference type="AlphaFoldDB" id="A0A7M2RI27"/>
<dbReference type="PANTHER" id="PTHR11705:SF143">
    <property type="entry name" value="SLL0236 PROTEIN"/>
    <property type="match status" value="1"/>
</dbReference>
<dbReference type="GO" id="GO:0006508">
    <property type="term" value="P:proteolysis"/>
    <property type="evidence" value="ECO:0007669"/>
    <property type="project" value="UniProtKB-KW"/>
</dbReference>
<comment type="caution">
    <text evidence="7">Lacks conserved residue(s) required for the propagation of feature annotation.</text>
</comment>
<dbReference type="PROSITE" id="PS52035">
    <property type="entry name" value="PEPTIDASE_M14"/>
    <property type="match status" value="1"/>
</dbReference>
<comment type="cofactor">
    <cofactor evidence="1">
        <name>Zn(2+)</name>
        <dbReference type="ChEBI" id="CHEBI:29105"/>
    </cofactor>
</comment>
<evidence type="ECO:0000256" key="1">
    <source>
        <dbReference type="ARBA" id="ARBA00001947"/>
    </source>
</evidence>
<evidence type="ECO:0000256" key="2">
    <source>
        <dbReference type="ARBA" id="ARBA00005988"/>
    </source>
</evidence>
<dbReference type="EMBL" id="CP063304">
    <property type="protein sequence ID" value="QOV19986.1"/>
    <property type="molecule type" value="Genomic_DNA"/>
</dbReference>
<sequence>MRNKREDITFDASSLYTYEKMRRDLYMFEACFPHMALNTAGISLDGRDIYEVIVGNRDAKRHILIQASIHGREYINTLLAMRQLKSFLEQEEPMNEVCFHILPMTNPDGVTISQRGPGAIRKPKLRSRLQRCCKKDFKSIKAGNEGTVIPESKYDEYWKRWKANARGVDLNRNFDSGWQAFQGTAYASCEQYKGAFPASEPEVQAILKVEAENPVVCTISYHSSGPVIYWDYGSTGDVRLADQSLADFVSKVTGYEKESTILSELDAAGCSDYFVLEKRIPSVTIENGEGECPISYEEFDAIWSANQKLWPLLARYVCEYKG</sequence>
<keyword evidence="4" id="KW-0378">Hydrolase</keyword>
<accession>A0A7M2RI27</accession>
<keyword evidence="5" id="KW-0862">Zinc</keyword>
<dbReference type="PANTHER" id="PTHR11705">
    <property type="entry name" value="PROTEASE FAMILY M14 CARBOXYPEPTIDASE A,B"/>
    <property type="match status" value="1"/>
</dbReference>
<dbReference type="GO" id="GO:0005615">
    <property type="term" value="C:extracellular space"/>
    <property type="evidence" value="ECO:0007669"/>
    <property type="project" value="TreeGrafter"/>
</dbReference>